<evidence type="ECO:0000313" key="9">
    <source>
        <dbReference type="EMBL" id="CAF0702831.1"/>
    </source>
</evidence>
<comment type="similarity">
    <text evidence="1 4 7">Belongs to the aldehyde dehydrogenase family.</text>
</comment>
<evidence type="ECO:0000256" key="6">
    <source>
        <dbReference type="PROSITE-ProRule" id="PRU10007"/>
    </source>
</evidence>
<evidence type="ECO:0000256" key="5">
    <source>
        <dbReference type="PIRSR" id="PIRSR036492-1"/>
    </source>
</evidence>
<evidence type="ECO:0000256" key="7">
    <source>
        <dbReference type="RuleBase" id="RU003345"/>
    </source>
</evidence>
<dbReference type="GO" id="GO:0005737">
    <property type="term" value="C:cytoplasm"/>
    <property type="evidence" value="ECO:0007669"/>
    <property type="project" value="TreeGrafter"/>
</dbReference>
<evidence type="ECO:0000256" key="4">
    <source>
        <dbReference type="PIRNR" id="PIRNR036492"/>
    </source>
</evidence>
<dbReference type="PROSITE" id="PS00070">
    <property type="entry name" value="ALDEHYDE_DEHYDR_CYS"/>
    <property type="match status" value="1"/>
</dbReference>
<dbReference type="Proteomes" id="UP000663879">
    <property type="component" value="Unassembled WGS sequence"/>
</dbReference>
<evidence type="ECO:0000256" key="2">
    <source>
        <dbReference type="ARBA" id="ARBA00023002"/>
    </source>
</evidence>
<dbReference type="AlphaFoldDB" id="A0A813M9H4"/>
<feature type="active site" evidence="5">
    <location>
        <position position="242"/>
    </location>
</feature>
<dbReference type="Gene3D" id="3.40.605.10">
    <property type="entry name" value="Aldehyde Dehydrogenase, Chain A, domain 1"/>
    <property type="match status" value="1"/>
</dbReference>
<dbReference type="GO" id="GO:0006081">
    <property type="term" value="P:aldehyde metabolic process"/>
    <property type="evidence" value="ECO:0007669"/>
    <property type="project" value="InterPro"/>
</dbReference>
<dbReference type="FunFam" id="3.40.605.10:FF:000004">
    <property type="entry name" value="Aldehyde dehydrogenase"/>
    <property type="match status" value="1"/>
</dbReference>
<keyword evidence="2 4" id="KW-0560">Oxidoreductase</keyword>
<feature type="active site" evidence="5 6">
    <location>
        <position position="208"/>
    </location>
</feature>
<dbReference type="InterPro" id="IPR016162">
    <property type="entry name" value="Ald_DH_N"/>
</dbReference>
<reference evidence="9" key="1">
    <citation type="submission" date="2021-02" db="EMBL/GenBank/DDBJ databases">
        <authorList>
            <person name="Nowell W R."/>
        </authorList>
    </citation>
    <scope>NUCLEOTIDE SEQUENCE</scope>
    <source>
        <strain evidence="9">Ploen Becks lab</strain>
    </source>
</reference>
<dbReference type="PROSITE" id="PS00687">
    <property type="entry name" value="ALDEHYDE_DEHYDR_GLU"/>
    <property type="match status" value="1"/>
</dbReference>
<keyword evidence="10" id="KW-1185">Reference proteome</keyword>
<dbReference type="PANTHER" id="PTHR43570:SF16">
    <property type="entry name" value="ALDEHYDE DEHYDROGENASE TYPE III, ISOFORM Q"/>
    <property type="match status" value="1"/>
</dbReference>
<name>A0A813M9H4_9BILA</name>
<dbReference type="InterPro" id="IPR016161">
    <property type="entry name" value="Ald_DH/histidinol_DH"/>
</dbReference>
<dbReference type="Gene3D" id="3.40.309.10">
    <property type="entry name" value="Aldehyde Dehydrogenase, Chain A, domain 2"/>
    <property type="match status" value="1"/>
</dbReference>
<evidence type="ECO:0000256" key="1">
    <source>
        <dbReference type="ARBA" id="ARBA00009986"/>
    </source>
</evidence>
<dbReference type="PIRSF" id="PIRSF036492">
    <property type="entry name" value="ALDH"/>
    <property type="match status" value="1"/>
</dbReference>
<evidence type="ECO:0000313" key="10">
    <source>
        <dbReference type="Proteomes" id="UP000663879"/>
    </source>
</evidence>
<dbReference type="GO" id="GO:0004029">
    <property type="term" value="F:aldehyde dehydrogenase (NAD+) activity"/>
    <property type="evidence" value="ECO:0007669"/>
    <property type="project" value="TreeGrafter"/>
</dbReference>
<dbReference type="InterPro" id="IPR029510">
    <property type="entry name" value="Ald_DH_CS_GLU"/>
</dbReference>
<accession>A0A813M9H4</accession>
<dbReference type="FunFam" id="3.40.309.10:FF:000003">
    <property type="entry name" value="Aldehyde dehydrogenase"/>
    <property type="match status" value="1"/>
</dbReference>
<protein>
    <recommendedName>
        <fullName evidence="4">Aldehyde dehydrogenase</fullName>
    </recommendedName>
</protein>
<sequence length="465" mass="52547">MEDIVNTLRKSFNTDTTKSYEWRKTQLLAIEKLLDENKEQFVEALKLDLNKPNYETIVYEIGTVKSSINFCLNHLKTYIEPQKVKPIIQARAVYSTYVQYQPFGVCLIIGAWNYPIYLTLTPLIGAISSGNCAILKPSEMAPKIAELLENLFPKYLDTNFIRVVNGGVTETTQLLEQKFDHIFYTGNGTVGRIVMQAAAKHMTPVVLECGGKSPVYIDETADLLVTARRILWAKFTNSGQTCVAPDYVLCTKETQENIIPFLKQILQEFYGGSPKDSNSFARIINERHFDRIIKLIDETKVVVGGISDRNEKYIAPTIMFNVTVDDKVMNEEIFGPVLPFITITDRNEAIKFINSRDKPLALYVFSNKEEVYNDFKNRTSSGSFCYNDLMVQLALECLPFGGVGESGLGRYHGIYSFETFSHQRAILKGGFFADSLSSFRYPPYSDSNISRGLLATSEFKSCSIL</sequence>
<keyword evidence="3" id="KW-0520">NAD</keyword>
<dbReference type="InterPro" id="IPR016163">
    <property type="entry name" value="Ald_DH_C"/>
</dbReference>
<feature type="domain" description="Aldehyde dehydrogenase" evidence="8">
    <location>
        <begin position="9"/>
        <end position="425"/>
    </location>
</feature>
<dbReference type="EMBL" id="CAJNOC010000001">
    <property type="protein sequence ID" value="CAF0702831.1"/>
    <property type="molecule type" value="Genomic_DNA"/>
</dbReference>
<organism evidence="9 10">
    <name type="scientific">Brachionus calyciflorus</name>
    <dbReference type="NCBI Taxonomy" id="104777"/>
    <lineage>
        <taxon>Eukaryota</taxon>
        <taxon>Metazoa</taxon>
        <taxon>Spiralia</taxon>
        <taxon>Gnathifera</taxon>
        <taxon>Rotifera</taxon>
        <taxon>Eurotatoria</taxon>
        <taxon>Monogononta</taxon>
        <taxon>Pseudotrocha</taxon>
        <taxon>Ploima</taxon>
        <taxon>Brachionidae</taxon>
        <taxon>Brachionus</taxon>
    </lineage>
</organism>
<dbReference type="OrthoDB" id="440325at2759"/>
<dbReference type="SUPFAM" id="SSF53720">
    <property type="entry name" value="ALDH-like"/>
    <property type="match status" value="1"/>
</dbReference>
<evidence type="ECO:0000259" key="8">
    <source>
        <dbReference type="Pfam" id="PF00171"/>
    </source>
</evidence>
<comment type="caution">
    <text evidence="9">The sequence shown here is derived from an EMBL/GenBank/DDBJ whole genome shotgun (WGS) entry which is preliminary data.</text>
</comment>
<proteinExistence type="inferred from homology"/>
<gene>
    <name evidence="9" type="ORF">OXX778_LOCUS14</name>
</gene>
<dbReference type="Pfam" id="PF00171">
    <property type="entry name" value="Aldedh"/>
    <property type="match status" value="1"/>
</dbReference>
<dbReference type="InterPro" id="IPR015590">
    <property type="entry name" value="Aldehyde_DH_dom"/>
</dbReference>
<dbReference type="PANTHER" id="PTHR43570">
    <property type="entry name" value="ALDEHYDE DEHYDROGENASE"/>
    <property type="match status" value="1"/>
</dbReference>
<evidence type="ECO:0000256" key="3">
    <source>
        <dbReference type="ARBA" id="ARBA00023027"/>
    </source>
</evidence>
<dbReference type="InterPro" id="IPR012394">
    <property type="entry name" value="Aldehyde_DH_NAD(P)"/>
</dbReference>
<dbReference type="InterPro" id="IPR016160">
    <property type="entry name" value="Ald_DH_CS_CYS"/>
</dbReference>